<organism evidence="2">
    <name type="scientific">hydrothermal vent metagenome</name>
    <dbReference type="NCBI Taxonomy" id="652676"/>
    <lineage>
        <taxon>unclassified sequences</taxon>
        <taxon>metagenomes</taxon>
        <taxon>ecological metagenomes</taxon>
    </lineage>
</organism>
<dbReference type="EMBL" id="UOGF01000034">
    <property type="protein sequence ID" value="VAX27902.1"/>
    <property type="molecule type" value="Genomic_DNA"/>
</dbReference>
<accession>A0A3B1CI53</accession>
<dbReference type="GO" id="GO:0045892">
    <property type="term" value="P:negative regulation of DNA-templated transcription"/>
    <property type="evidence" value="ECO:0007669"/>
    <property type="project" value="InterPro"/>
</dbReference>
<proteinExistence type="predicted"/>
<dbReference type="Pfam" id="PF07022">
    <property type="entry name" value="Phage_CI_repr"/>
    <property type="match status" value="1"/>
</dbReference>
<evidence type="ECO:0000313" key="2">
    <source>
        <dbReference type="EMBL" id="VAX27902.1"/>
    </source>
</evidence>
<reference evidence="2" key="1">
    <citation type="submission" date="2018-06" db="EMBL/GenBank/DDBJ databases">
        <authorList>
            <person name="Zhirakovskaya E."/>
        </authorList>
    </citation>
    <scope>NUCLEOTIDE SEQUENCE</scope>
</reference>
<feature type="domain" description="Bacteriophage CI repressor N-terminal" evidence="1">
    <location>
        <begin position="6"/>
        <end position="68"/>
    </location>
</feature>
<dbReference type="GO" id="GO:0003677">
    <property type="term" value="F:DNA binding"/>
    <property type="evidence" value="ECO:0007669"/>
    <property type="project" value="InterPro"/>
</dbReference>
<protein>
    <recommendedName>
        <fullName evidence="1">Bacteriophage CI repressor N-terminal domain-containing protein</fullName>
    </recommendedName>
</protein>
<name>A0A3B1CI53_9ZZZZ</name>
<dbReference type="Gene3D" id="1.10.260.40">
    <property type="entry name" value="lambda repressor-like DNA-binding domains"/>
    <property type="match status" value="1"/>
</dbReference>
<dbReference type="InterPro" id="IPR010744">
    <property type="entry name" value="Phage_CI_N"/>
</dbReference>
<evidence type="ECO:0000259" key="1">
    <source>
        <dbReference type="Pfam" id="PF07022"/>
    </source>
</evidence>
<sequence length="164" mass="18789">MSRLNDIIDRIKEISHLRTDAEVAKKLGLKPNTLSERKARDSVPFEEIFRYCVQNEIYLDWVLTGIGSKLKTRDLAQESRTHYSTANPDSGPYNEKVGELKRAIETTTKIAQKYNLALNDVSLSLIVDMVYIHALSDDAIRDLFRLLFSVKDFWSIEKSPAKNV</sequence>
<dbReference type="InterPro" id="IPR010982">
    <property type="entry name" value="Lambda_DNA-bd_dom_sf"/>
</dbReference>
<gene>
    <name evidence="2" type="ORF">MNBD_NITROSPIRAE01-1466</name>
</gene>
<dbReference type="AlphaFoldDB" id="A0A3B1CI53"/>